<dbReference type="NCBIfam" id="NF033679">
    <property type="entry name" value="DNRLRE_dom"/>
    <property type="match status" value="1"/>
</dbReference>
<accession>A0ABX4WDL3</accession>
<name>A0ABX4WDL3_VIBDI</name>
<evidence type="ECO:0008006" key="12">
    <source>
        <dbReference type="Google" id="ProtNLM"/>
    </source>
</evidence>
<dbReference type="SUPFAM" id="SSF49863">
    <property type="entry name" value="Hyaluronate lyase-like, C-terminal domain"/>
    <property type="match status" value="1"/>
</dbReference>
<evidence type="ECO:0000256" key="5">
    <source>
        <dbReference type="ARBA" id="ARBA00023239"/>
    </source>
</evidence>
<evidence type="ECO:0000259" key="9">
    <source>
        <dbReference type="Pfam" id="PF24517"/>
    </source>
</evidence>
<dbReference type="Pfam" id="PF02884">
    <property type="entry name" value="Lyase_8_C"/>
    <property type="match status" value="1"/>
</dbReference>
<gene>
    <name evidence="10" type="ORF">C1O25_04620</name>
</gene>
<feature type="compositionally biased region" description="Low complexity" evidence="6">
    <location>
        <begin position="469"/>
        <end position="482"/>
    </location>
</feature>
<dbReference type="RefSeq" id="WP_102967879.1">
    <property type="nucleotide sequence ID" value="NZ_POSM01000004.1"/>
</dbReference>
<feature type="region of interest" description="Disordered" evidence="6">
    <location>
        <begin position="318"/>
        <end position="514"/>
    </location>
</feature>
<dbReference type="InterPro" id="IPR038970">
    <property type="entry name" value="Lyase_8"/>
</dbReference>
<keyword evidence="11" id="KW-1185">Reference proteome</keyword>
<dbReference type="Pfam" id="PF24517">
    <property type="entry name" value="CBM96"/>
    <property type="match status" value="1"/>
</dbReference>
<dbReference type="PANTHER" id="PTHR38481:SF1">
    <property type="entry name" value="HYALURONATE LYASE"/>
    <property type="match status" value="1"/>
</dbReference>
<evidence type="ECO:0000259" key="8">
    <source>
        <dbReference type="Pfam" id="PF02884"/>
    </source>
</evidence>
<evidence type="ECO:0000313" key="11">
    <source>
        <dbReference type="Proteomes" id="UP000236547"/>
    </source>
</evidence>
<dbReference type="Gene3D" id="1.50.10.100">
    <property type="entry name" value="Chondroitin AC/alginate lyase"/>
    <property type="match status" value="1"/>
</dbReference>
<feature type="compositionally biased region" description="Polar residues" evidence="6">
    <location>
        <begin position="399"/>
        <end position="408"/>
    </location>
</feature>
<dbReference type="SUPFAM" id="SSF48230">
    <property type="entry name" value="Chondroitin AC/alginate lyase"/>
    <property type="match status" value="1"/>
</dbReference>
<feature type="compositionally biased region" description="Polar residues" evidence="6">
    <location>
        <begin position="363"/>
        <end position="390"/>
    </location>
</feature>
<feature type="compositionally biased region" description="Polar residues" evidence="6">
    <location>
        <begin position="328"/>
        <end position="348"/>
    </location>
</feature>
<dbReference type="Gene3D" id="2.70.98.10">
    <property type="match status" value="1"/>
</dbReference>
<feature type="compositionally biased region" description="Low complexity" evidence="6">
    <location>
        <begin position="318"/>
        <end position="327"/>
    </location>
</feature>
<feature type="compositionally biased region" description="Polar residues" evidence="6">
    <location>
        <begin position="423"/>
        <end position="468"/>
    </location>
</feature>
<evidence type="ECO:0000256" key="1">
    <source>
        <dbReference type="ARBA" id="ARBA00004613"/>
    </source>
</evidence>
<dbReference type="InterPro" id="IPR008929">
    <property type="entry name" value="Chondroitin_lyas"/>
</dbReference>
<feature type="compositionally biased region" description="Low complexity" evidence="6">
    <location>
        <begin position="409"/>
        <end position="422"/>
    </location>
</feature>
<feature type="domain" description="Polysaccharide lyase family 8 central" evidence="7">
    <location>
        <begin position="839"/>
        <end position="1098"/>
    </location>
</feature>
<dbReference type="PROSITE" id="PS51257">
    <property type="entry name" value="PROKAR_LIPOPROTEIN"/>
    <property type="match status" value="1"/>
</dbReference>
<dbReference type="InterPro" id="IPR011071">
    <property type="entry name" value="Lyase_8-like_C"/>
</dbReference>
<feature type="region of interest" description="Disordered" evidence="6">
    <location>
        <begin position="238"/>
        <end position="257"/>
    </location>
</feature>
<dbReference type="InterPro" id="IPR003159">
    <property type="entry name" value="Lyase_8_central_dom"/>
</dbReference>
<dbReference type="InterPro" id="IPR011013">
    <property type="entry name" value="Gal_mutarotase_sf_dom"/>
</dbReference>
<comment type="similarity">
    <text evidence="2">Belongs to the polysaccharide lyase 8 family.</text>
</comment>
<comment type="subcellular location">
    <subcellularLocation>
        <location evidence="1">Secreted</location>
    </subcellularLocation>
</comment>
<evidence type="ECO:0000313" key="10">
    <source>
        <dbReference type="EMBL" id="PNI02433.1"/>
    </source>
</evidence>
<evidence type="ECO:0000256" key="4">
    <source>
        <dbReference type="ARBA" id="ARBA00022729"/>
    </source>
</evidence>
<keyword evidence="5" id="KW-0456">Lyase</keyword>
<dbReference type="Proteomes" id="UP000236547">
    <property type="component" value="Unassembled WGS sequence"/>
</dbReference>
<dbReference type="SUPFAM" id="SSF74650">
    <property type="entry name" value="Galactose mutarotase-like"/>
    <property type="match status" value="1"/>
</dbReference>
<dbReference type="Pfam" id="PF02278">
    <property type="entry name" value="Lyase_8"/>
    <property type="match status" value="1"/>
</dbReference>
<organism evidence="10 11">
    <name type="scientific">Vibrio diazotrophicus</name>
    <dbReference type="NCBI Taxonomy" id="685"/>
    <lineage>
        <taxon>Bacteria</taxon>
        <taxon>Pseudomonadati</taxon>
        <taxon>Pseudomonadota</taxon>
        <taxon>Gammaproteobacteria</taxon>
        <taxon>Vibrionales</taxon>
        <taxon>Vibrionaceae</taxon>
        <taxon>Vibrio</taxon>
    </lineage>
</organism>
<sequence length="1400" mass="152467">MKSLRLSILAMSIGAIVGCGGEDSSGTDNKTEATVYQAEVADEHLQDALVWLDLNHNYQLDAGEPNSYTDSTGNALLDVAALDNVPQAYSLIASAIKNRTINKTTGEKVSKSYLMVAPAGIQRISPVSHLLYSKQEAEGLAFEQATATIAAIIGEVSEQELLNFLNKQENKKLQALSHSLASVMPEAETPFTHQQLVQSHPVLERAVDAFNHSAVKTLEADLGLVSGENPISAVADETVDPNASEPSNNKQTPEVGLQVPSILGSPSITEIDISNSNQPQESAPVNAIMPTLEVASETPMAENQLPNETLQISEVVTTGTDTQGTTQLPESNPSAPDQPLSTEQGPQDSTSSGVVTETETTGNSLPNETLQTSEVVTSGTDTPGTMQLPVSNPPALDQPLSTEQGPQDSTSSGVVTETETTGNSLPNEALQTSEVVTSGTDTQVTTPLPESNLSALDQPLSTAQGSQDGTSSGVVTETETTGNSLPNETPPTVELVTTGTGTEATTQNSPPNNADVQTLETLAVTDLGTLLTRISKDLVSAEEGSAQAQSKSLDALASELIFGLQADGRWLDIDYERTNNYRWPAEQHLKRLETIAAAFRKTNNQQYKLVANKALNLWLITKPVMTGWWSEYGEFHSLAKVAFLLGDGLQVDLKQQVISLLANARSKHQLGLNRVDEAVTSIYYGLLSQQESLLSTGFEELAQIILDTAMDSESPDWSAFLSQQLHSGKTGEETFYSILRWAYNVKDLPWKFSEYSAQILASILLDGIRWMQSFEQFGSDVLSGEISQQIETTQSGASISNLPTSMDMVAALFPTRYDEAIAYKGQVYNNQNTGLNGFKQFLLADSTVTATDNFMFGIKMDSMRALPEADTNNEAYLKFWLGLGGTSLIQTGKEYESLNSVLDFTKIPGVTTPEYPQAPTYDSDTLRNMEFYGGATNGKVGVTTASINMSAYRVVGSGPTQQYVWTPSTTVRDELYANKSWFSFGEQIVVLGSGISSTHLEPVFTTINQTALKGPVTLSNRDNLVMDNHNVSAYPWIHHDGVGYVFWDNLDRYAVIKKRNATNVDGTSISKDVFTLTIPHGSEPKDKSYQYIILPNIDVQKTSEYQQNIPVKVLSNTRGIHAVEDTRKNIISAVFFVASELEVSPEFKLKVDSPCIVMLDRSGINTKVTVSTPAIAYRGINITITANGVAKTQRIVTPGGEQAGSSVSFEFESIQDYYAIDDPKASKAYTTYLPVEDVFVQGGANATTQYGLLGYMQLKNGTEDHKRQSLIRYDLSRVNNQLVSKATLRLFVRGIRSDGALKRSIVARLVNTADWNERDTTYSTFPKVTMIKESPPTYLGKEAQGQWIDIDVTDLIRAIQPDQNDNLVFELIDLTQDYFDDYVSFATKEFGYKGPQLILE</sequence>
<dbReference type="InterPro" id="IPR055372">
    <property type="entry name" value="CBM96"/>
</dbReference>
<protein>
    <recommendedName>
        <fullName evidence="12">DNRLRE domain-containing protein</fullName>
    </recommendedName>
</protein>
<proteinExistence type="inferred from homology"/>
<dbReference type="EMBL" id="POSM01000004">
    <property type="protein sequence ID" value="PNI02433.1"/>
    <property type="molecule type" value="Genomic_DNA"/>
</dbReference>
<evidence type="ECO:0000256" key="2">
    <source>
        <dbReference type="ARBA" id="ARBA00006699"/>
    </source>
</evidence>
<dbReference type="PANTHER" id="PTHR38481">
    <property type="entry name" value="HYALURONATE LYASE"/>
    <property type="match status" value="1"/>
</dbReference>
<feature type="domain" description="Carbohydrate-binding module family 96" evidence="9">
    <location>
        <begin position="1229"/>
        <end position="1399"/>
    </location>
</feature>
<dbReference type="InterPro" id="IPR014718">
    <property type="entry name" value="GH-type_carb-bd"/>
</dbReference>
<evidence type="ECO:0000259" key="7">
    <source>
        <dbReference type="Pfam" id="PF02278"/>
    </source>
</evidence>
<keyword evidence="3" id="KW-0964">Secreted</keyword>
<dbReference type="Gene3D" id="2.60.220.10">
    <property type="entry name" value="Polysaccharide lyase family 8-like, C-terminal"/>
    <property type="match status" value="1"/>
</dbReference>
<feature type="compositionally biased region" description="Low complexity" evidence="6">
    <location>
        <begin position="490"/>
        <end position="506"/>
    </location>
</feature>
<feature type="compositionally biased region" description="Low complexity" evidence="6">
    <location>
        <begin position="349"/>
        <end position="362"/>
    </location>
</feature>
<evidence type="ECO:0000256" key="6">
    <source>
        <dbReference type="SAM" id="MobiDB-lite"/>
    </source>
</evidence>
<feature type="domain" description="Polysaccharide lyase family 8 C-terminal" evidence="8">
    <location>
        <begin position="1112"/>
        <end position="1173"/>
    </location>
</feature>
<keyword evidence="4" id="KW-0732">Signal</keyword>
<comment type="caution">
    <text evidence="10">The sequence shown here is derived from an EMBL/GenBank/DDBJ whole genome shotgun (WGS) entry which is preliminary data.</text>
</comment>
<dbReference type="InterPro" id="IPR004103">
    <property type="entry name" value="Lyase_8_C"/>
</dbReference>
<reference evidence="10 11" key="1">
    <citation type="submission" date="2018-01" db="EMBL/GenBank/DDBJ databases">
        <title>Draft genome sequences of six Vibrio diazotrophicus strains isolated from deep-sea sediments of the Baltic Sea.</title>
        <authorList>
            <person name="Castillo D."/>
            <person name="Vandieken V."/>
            <person name="Chiang O."/>
            <person name="Middelboe M."/>
        </authorList>
    </citation>
    <scope>NUCLEOTIDE SEQUENCE [LARGE SCALE GENOMIC DNA]</scope>
    <source>
        <strain evidence="10 11">65.10M</strain>
    </source>
</reference>
<evidence type="ECO:0000256" key="3">
    <source>
        <dbReference type="ARBA" id="ARBA00022525"/>
    </source>
</evidence>